<feature type="compositionally biased region" description="Basic and acidic residues" evidence="2">
    <location>
        <begin position="34"/>
        <end position="47"/>
    </location>
</feature>
<keyword evidence="1" id="KW-0175">Coiled coil</keyword>
<feature type="compositionally biased region" description="Polar residues" evidence="2">
    <location>
        <begin position="49"/>
        <end position="58"/>
    </location>
</feature>
<dbReference type="AlphaFoldDB" id="A0A4Y9YEI3"/>
<gene>
    <name evidence="3" type="ORF">EVJ58_g5169</name>
</gene>
<feature type="region of interest" description="Disordered" evidence="2">
    <location>
        <begin position="206"/>
        <end position="304"/>
    </location>
</feature>
<name>A0A4Y9YEI3_9APHY</name>
<accession>A0A4Y9YEI3</accession>
<protein>
    <submittedName>
        <fullName evidence="3">Uncharacterized protein</fullName>
    </submittedName>
</protein>
<feature type="compositionally biased region" description="Acidic residues" evidence="2">
    <location>
        <begin position="232"/>
        <end position="241"/>
    </location>
</feature>
<sequence length="441" mass="48735">MKGAKYMPKTMYSALKWSKKQPFDVEKPYNAGKKPRDGDTAENKDGTLSRGTNKNPNTRCWKLIEQLEKKEHWKVLIGRKKGEKSSGDTKVAVSNAIARVLWPNLAEQEVPEWGKKVLNKINVLKALYAKKVKVIKVTGGGLSDNKSGDGHRDSDDENGPEQCLHCYITAEGPVGSTPKTYKNIWERIEKEFPPFPRLHRLLASKASINPPSVTTGIGPHGRKTAYYQPKDDDAEREEPEVADGNNQPFAPEGPDAEQPHLPDQEPAVPSESGSAPPSPSASRAPTASSSASQPASVPSDISPEKYRDITSNFKAAPKPSSGIGDVLREVTQYVLQFSSLSGTDLLYKGCIQRMRSWIGHNGAADAAAQRDWDEIKDLREEIQSLRAAASAKHNRLLRQFTNGMLSQELYLREVDRVDKQMDAEIADLQEGIKEIKEKAKA</sequence>
<evidence type="ECO:0000256" key="2">
    <source>
        <dbReference type="SAM" id="MobiDB-lite"/>
    </source>
</evidence>
<evidence type="ECO:0000313" key="4">
    <source>
        <dbReference type="Proteomes" id="UP000298390"/>
    </source>
</evidence>
<feature type="coiled-coil region" evidence="1">
    <location>
        <begin position="375"/>
        <end position="438"/>
    </location>
</feature>
<dbReference type="EMBL" id="SEKV01000255">
    <property type="protein sequence ID" value="TFY60410.1"/>
    <property type="molecule type" value="Genomic_DNA"/>
</dbReference>
<organism evidence="3 4">
    <name type="scientific">Rhodofomes roseus</name>
    <dbReference type="NCBI Taxonomy" id="34475"/>
    <lineage>
        <taxon>Eukaryota</taxon>
        <taxon>Fungi</taxon>
        <taxon>Dikarya</taxon>
        <taxon>Basidiomycota</taxon>
        <taxon>Agaricomycotina</taxon>
        <taxon>Agaricomycetes</taxon>
        <taxon>Polyporales</taxon>
        <taxon>Rhodofomes</taxon>
    </lineage>
</organism>
<feature type="compositionally biased region" description="Low complexity" evidence="2">
    <location>
        <begin position="266"/>
        <end position="299"/>
    </location>
</feature>
<evidence type="ECO:0000256" key="1">
    <source>
        <dbReference type="SAM" id="Coils"/>
    </source>
</evidence>
<reference evidence="3 4" key="1">
    <citation type="submission" date="2019-01" db="EMBL/GenBank/DDBJ databases">
        <title>Genome sequencing of the rare red list fungi Fomitopsis rosea.</title>
        <authorList>
            <person name="Buettner E."/>
            <person name="Kellner H."/>
        </authorList>
    </citation>
    <scope>NUCLEOTIDE SEQUENCE [LARGE SCALE GENOMIC DNA]</scope>
    <source>
        <strain evidence="3 4">DSM 105464</strain>
    </source>
</reference>
<feature type="region of interest" description="Disordered" evidence="2">
    <location>
        <begin position="24"/>
        <end position="58"/>
    </location>
</feature>
<comment type="caution">
    <text evidence="3">The sequence shown here is derived from an EMBL/GenBank/DDBJ whole genome shotgun (WGS) entry which is preliminary data.</text>
</comment>
<evidence type="ECO:0000313" key="3">
    <source>
        <dbReference type="EMBL" id="TFY60410.1"/>
    </source>
</evidence>
<feature type="region of interest" description="Disordered" evidence="2">
    <location>
        <begin position="139"/>
        <end position="160"/>
    </location>
</feature>
<feature type="compositionally biased region" description="Polar residues" evidence="2">
    <location>
        <begin position="206"/>
        <end position="215"/>
    </location>
</feature>
<dbReference type="Proteomes" id="UP000298390">
    <property type="component" value="Unassembled WGS sequence"/>
</dbReference>
<proteinExistence type="predicted"/>